<proteinExistence type="predicted"/>
<organism evidence="2 3">
    <name type="scientific">Sphaeroforma arctica JP610</name>
    <dbReference type="NCBI Taxonomy" id="667725"/>
    <lineage>
        <taxon>Eukaryota</taxon>
        <taxon>Ichthyosporea</taxon>
        <taxon>Ichthyophonida</taxon>
        <taxon>Sphaeroforma</taxon>
    </lineage>
</organism>
<feature type="compositionally biased region" description="Low complexity" evidence="1">
    <location>
        <begin position="528"/>
        <end position="544"/>
    </location>
</feature>
<accession>A0A0L0FGP0</accession>
<feature type="compositionally biased region" description="Polar residues" evidence="1">
    <location>
        <begin position="32"/>
        <end position="52"/>
    </location>
</feature>
<evidence type="ECO:0000313" key="2">
    <source>
        <dbReference type="EMBL" id="KNC75611.1"/>
    </source>
</evidence>
<feature type="region of interest" description="Disordered" evidence="1">
    <location>
        <begin position="290"/>
        <end position="347"/>
    </location>
</feature>
<feature type="compositionally biased region" description="Polar residues" evidence="1">
    <location>
        <begin position="466"/>
        <end position="476"/>
    </location>
</feature>
<dbReference type="RefSeq" id="XP_014149513.1">
    <property type="nucleotide sequence ID" value="XM_014294038.1"/>
</dbReference>
<feature type="region of interest" description="Disordered" evidence="1">
    <location>
        <begin position="611"/>
        <end position="634"/>
    </location>
</feature>
<gene>
    <name evidence="2" type="ORF">SARC_11867</name>
</gene>
<sequence length="634" mass="70140">MLMAANPYSSENFSPAALQKVIQEAQGNTISGDIVSNNLPNDGKSTLQVPNNHTQHQRQHQHQQQYAVDHIDNRAHTSGALNYTHPHTQSLQTHFEYPNKTSRVDQSGSASAAHFPGAMPVRENNDMQNRLHPDNGRSNINPDLNVTNDFDVYNNYNNRYSQHMLPPPNIPPPSSHMNKLNVSRSMDNLPAYPETFAAPRGLGLRQYCCVYPSCFSDRVNKRNNIERHVWTQHVRHQLDLSEARYFARSYKKYVDLYVHEVPTRAQPQITPAQSQAANINLDAQTRQVHRFKSEAQQSLQERKQGLGQPYRRVQSNTHQSSLSYPNSRGASPQSSISYTPEDANSPQFSAQQMDLHRRQMMSMHGQPLHVNDTRARSKSVMQGNKYGTVVDQSGMAPGAGMNNQLNVSYGDGAKGLLDVSRGQPVRRFTGANMMDPSQQNGAGAKQTLYAVSAPQSPKRRWDASDSMAQTRPQSVTSSYHNNANALRAGAENQSQNQPSDMLSMHLDRQLRLVQEVRGNNNDLQSQPSWNGNANTSANSNANASEPKEAISPVALQVPNLQVSAAVDSNVNSQGNIGGGALQTRGTEQPSQSLQPQKKQLAPLLAALQAMHEMPETSETDGAGNRASGPVFRPW</sequence>
<feature type="compositionally biased region" description="Polar residues" evidence="1">
    <location>
        <begin position="313"/>
        <end position="347"/>
    </location>
</feature>
<dbReference type="Proteomes" id="UP000054560">
    <property type="component" value="Unassembled WGS sequence"/>
</dbReference>
<feature type="region of interest" description="Disordered" evidence="1">
    <location>
        <begin position="520"/>
        <end position="546"/>
    </location>
</feature>
<feature type="compositionally biased region" description="Polar residues" evidence="1">
    <location>
        <begin position="101"/>
        <end position="110"/>
    </location>
</feature>
<evidence type="ECO:0000313" key="3">
    <source>
        <dbReference type="Proteomes" id="UP000054560"/>
    </source>
</evidence>
<feature type="region of interest" description="Disordered" evidence="1">
    <location>
        <begin position="101"/>
        <end position="120"/>
    </location>
</feature>
<protein>
    <submittedName>
        <fullName evidence="2">Uncharacterized protein</fullName>
    </submittedName>
</protein>
<feature type="region of interest" description="Disordered" evidence="1">
    <location>
        <begin position="571"/>
        <end position="599"/>
    </location>
</feature>
<evidence type="ECO:0000256" key="1">
    <source>
        <dbReference type="SAM" id="MobiDB-lite"/>
    </source>
</evidence>
<feature type="compositionally biased region" description="Low complexity" evidence="1">
    <location>
        <begin position="588"/>
        <end position="599"/>
    </location>
</feature>
<name>A0A0L0FGP0_9EUKA</name>
<feature type="region of interest" description="Disordered" evidence="1">
    <location>
        <begin position="32"/>
        <end position="59"/>
    </location>
</feature>
<dbReference type="AlphaFoldDB" id="A0A0L0FGP0"/>
<dbReference type="GeneID" id="25912371"/>
<dbReference type="EMBL" id="KQ243522">
    <property type="protein sequence ID" value="KNC75611.1"/>
    <property type="molecule type" value="Genomic_DNA"/>
</dbReference>
<reference evidence="2 3" key="1">
    <citation type="submission" date="2011-02" db="EMBL/GenBank/DDBJ databases">
        <title>The Genome Sequence of Sphaeroforma arctica JP610.</title>
        <authorList>
            <consortium name="The Broad Institute Genome Sequencing Platform"/>
            <person name="Russ C."/>
            <person name="Cuomo C."/>
            <person name="Young S.K."/>
            <person name="Zeng Q."/>
            <person name="Gargeya S."/>
            <person name="Alvarado L."/>
            <person name="Berlin A."/>
            <person name="Chapman S.B."/>
            <person name="Chen Z."/>
            <person name="Freedman E."/>
            <person name="Gellesch M."/>
            <person name="Goldberg J."/>
            <person name="Griggs A."/>
            <person name="Gujja S."/>
            <person name="Heilman E."/>
            <person name="Heiman D."/>
            <person name="Howarth C."/>
            <person name="Mehta T."/>
            <person name="Neiman D."/>
            <person name="Pearson M."/>
            <person name="Roberts A."/>
            <person name="Saif S."/>
            <person name="Shea T."/>
            <person name="Shenoy N."/>
            <person name="Sisk P."/>
            <person name="Stolte C."/>
            <person name="Sykes S."/>
            <person name="White J."/>
            <person name="Yandava C."/>
            <person name="Burger G."/>
            <person name="Gray M.W."/>
            <person name="Holland P.W.H."/>
            <person name="King N."/>
            <person name="Lang F.B.F."/>
            <person name="Roger A.J."/>
            <person name="Ruiz-Trillo I."/>
            <person name="Haas B."/>
            <person name="Nusbaum C."/>
            <person name="Birren B."/>
        </authorList>
    </citation>
    <scope>NUCLEOTIDE SEQUENCE [LARGE SCALE GENOMIC DNA]</scope>
    <source>
        <strain evidence="2 3">JP610</strain>
    </source>
</reference>
<keyword evidence="3" id="KW-1185">Reference proteome</keyword>
<feature type="region of interest" description="Disordered" evidence="1">
    <location>
        <begin position="455"/>
        <end position="476"/>
    </location>
</feature>